<dbReference type="InterPro" id="IPR009030">
    <property type="entry name" value="Growth_fac_rcpt_cys_sf"/>
</dbReference>
<dbReference type="PANTHER" id="PTHR46104:SF1">
    <property type="entry name" value="GENE 9195-RELATED"/>
    <property type="match status" value="1"/>
</dbReference>
<dbReference type="PANTHER" id="PTHR46104">
    <property type="entry name" value="GENE 9195-RELATED-RELATED"/>
    <property type="match status" value="1"/>
</dbReference>
<evidence type="ECO:0000313" key="1">
    <source>
        <dbReference type="EMBL" id="CAH1803418.1"/>
    </source>
</evidence>
<name>A0A8J1U237_OWEFU</name>
<dbReference type="SUPFAM" id="SSF57184">
    <property type="entry name" value="Growth factor receptor domain"/>
    <property type="match status" value="1"/>
</dbReference>
<dbReference type="EMBL" id="CAIIXF020000809">
    <property type="protein sequence ID" value="CAH1803418.1"/>
    <property type="molecule type" value="Genomic_DNA"/>
</dbReference>
<organism evidence="1 2">
    <name type="scientific">Owenia fusiformis</name>
    <name type="common">Polychaete worm</name>
    <dbReference type="NCBI Taxonomy" id="6347"/>
    <lineage>
        <taxon>Eukaryota</taxon>
        <taxon>Metazoa</taxon>
        <taxon>Spiralia</taxon>
        <taxon>Lophotrochozoa</taxon>
        <taxon>Annelida</taxon>
        <taxon>Polychaeta</taxon>
        <taxon>Sedentaria</taxon>
        <taxon>Canalipalpata</taxon>
        <taxon>Sabellida</taxon>
        <taxon>Oweniida</taxon>
        <taxon>Oweniidae</taxon>
        <taxon>Owenia</taxon>
    </lineage>
</organism>
<dbReference type="AlphaFoldDB" id="A0A8J1U237"/>
<reference evidence="1" key="1">
    <citation type="submission" date="2022-03" db="EMBL/GenBank/DDBJ databases">
        <authorList>
            <person name="Martin C."/>
        </authorList>
    </citation>
    <scope>NUCLEOTIDE SEQUENCE</scope>
</reference>
<keyword evidence="2" id="KW-1185">Reference proteome</keyword>
<comment type="caution">
    <text evidence="1">The sequence shown here is derived from an EMBL/GenBank/DDBJ whole genome shotgun (WGS) entry which is preliminary data.</text>
</comment>
<dbReference type="OrthoDB" id="439917at2759"/>
<feature type="non-terminal residue" evidence="1">
    <location>
        <position position="198"/>
    </location>
</feature>
<proteinExistence type="predicted"/>
<evidence type="ECO:0000313" key="2">
    <source>
        <dbReference type="Proteomes" id="UP000749559"/>
    </source>
</evidence>
<protein>
    <submittedName>
        <fullName evidence="1">Uncharacterized protein</fullName>
    </submittedName>
</protein>
<accession>A0A8J1U237</accession>
<dbReference type="Proteomes" id="UP000749559">
    <property type="component" value="Unassembled WGS sequence"/>
</dbReference>
<gene>
    <name evidence="1" type="ORF">OFUS_LOCUS27013</name>
</gene>
<sequence>MDRWVITVLLAPAYPMSIPVPVKHLAMKQGSRMRQIVQSVPMAITVIRLPRPHTCIQRSSMQGYYCGNQLPSGECDAGYNCPSSITTPDFIICPEGQYCTESTVNQIQCPIGTYSNVTGLKNDTKCFPCPGNFETEGFLKPRCDPGYYCPIGYTQDMKCYLCPPTPSGDFAAGNLCNSGVDWEFLHGINQSVPLNNSY</sequence>